<protein>
    <submittedName>
        <fullName evidence="2">Hypothethical protein</fullName>
    </submittedName>
</protein>
<feature type="compositionally biased region" description="Low complexity" evidence="1">
    <location>
        <begin position="24"/>
        <end position="42"/>
    </location>
</feature>
<reference evidence="2" key="1">
    <citation type="submission" date="2015-10" db="EMBL/GenBank/DDBJ databases">
        <authorList>
            <person name="Gilbert D.G."/>
        </authorList>
    </citation>
    <scope>NUCLEOTIDE SEQUENCE</scope>
    <source>
        <strain evidence="2">Phyl III-seqv23</strain>
    </source>
</reference>
<dbReference type="AlphaFoldDB" id="A0A0S4TQF6"/>
<dbReference type="EMBL" id="LN899819">
    <property type="protein sequence ID" value="CUV12069.1"/>
    <property type="molecule type" value="Genomic_DNA"/>
</dbReference>
<feature type="compositionally biased region" description="Polar residues" evidence="1">
    <location>
        <begin position="59"/>
        <end position="69"/>
    </location>
</feature>
<feature type="region of interest" description="Disordered" evidence="1">
    <location>
        <begin position="1"/>
        <end position="71"/>
    </location>
</feature>
<evidence type="ECO:0000313" key="2">
    <source>
        <dbReference type="EMBL" id="CUV12069.1"/>
    </source>
</evidence>
<accession>A0A0S4TQF6</accession>
<gene>
    <name evidence="2" type="ORF">RUN39_v1_310011</name>
</gene>
<proteinExistence type="predicted"/>
<evidence type="ECO:0000256" key="1">
    <source>
        <dbReference type="SAM" id="MobiDB-lite"/>
    </source>
</evidence>
<organism evidence="2">
    <name type="scientific">Ralstonia solanacearum</name>
    <name type="common">Pseudomonas solanacearum</name>
    <dbReference type="NCBI Taxonomy" id="305"/>
    <lineage>
        <taxon>Bacteria</taxon>
        <taxon>Pseudomonadati</taxon>
        <taxon>Pseudomonadota</taxon>
        <taxon>Betaproteobacteria</taxon>
        <taxon>Burkholderiales</taxon>
        <taxon>Burkholderiaceae</taxon>
        <taxon>Ralstonia</taxon>
        <taxon>Ralstonia solanacearum species complex</taxon>
    </lineage>
</organism>
<name>A0A0S4TQF6_RALSL</name>
<sequence>MERPRLTANSPHLHGVSRETRGETQQQTPQRTPARSPRSRATGFLEKLPRFLRSPLNPAANQEADSGTRSPAHMFAKQQALGKKTIERLGRMSLGVGTSSGAALSHNTRPGKAYPNATLKWPDGSVSEGIAVKVGKHDYQFHLDQRDAALTTRKAAESTTAIVPLKVDKEKSSFFSRGRKFTPSLPSLENAGLHRGRGPVELRGDDLNFDHGQIVSEGLKSLSKQDINQILSNVSFAKDLDQGEGRGLNRHQQAALLNVFASTLRALADQYTDRPALRNAAKALANPVFLQIGVRPNPATRQLALASGSSKSLEAVKHAVSQLRPGEHLYFPIYYGPRGAVHAAGLSVTRIGTDDRPKLRVSLTDTEYGRPGIFVDVSSRRFLRELPNLLSGKLHPSTEQLVQDITASASNFRKPLRQWLARIDPSKTPSSTYFGGKVLEQPTQNGPSCVSENAFAFMATVLEPSDYKLAKAACLNTMLQIGERHFADSGRFGSEILARIKERASHALAGSALA</sequence>